<evidence type="ECO:0000313" key="2">
    <source>
        <dbReference type="EMBL" id="KAK4353292.1"/>
    </source>
</evidence>
<reference evidence="2" key="1">
    <citation type="submission" date="2023-12" db="EMBL/GenBank/DDBJ databases">
        <title>Genome assembly of Anisodus tanguticus.</title>
        <authorList>
            <person name="Wang Y.-J."/>
        </authorList>
    </citation>
    <scope>NUCLEOTIDE SEQUENCE</scope>
    <source>
        <strain evidence="2">KB-2021</strain>
        <tissue evidence="2">Leaf</tissue>
    </source>
</reference>
<dbReference type="EMBL" id="JAVYJV010000015">
    <property type="protein sequence ID" value="KAK4353292.1"/>
    <property type="molecule type" value="Genomic_DNA"/>
</dbReference>
<dbReference type="AlphaFoldDB" id="A0AAE1RLP9"/>
<feature type="compositionally biased region" description="Polar residues" evidence="1">
    <location>
        <begin position="17"/>
        <end position="34"/>
    </location>
</feature>
<accession>A0AAE1RLP9</accession>
<evidence type="ECO:0000256" key="1">
    <source>
        <dbReference type="SAM" id="MobiDB-lite"/>
    </source>
</evidence>
<protein>
    <submittedName>
        <fullName evidence="2">Uncharacterized protein</fullName>
    </submittedName>
</protein>
<sequence>MEGLRGMFKGKGKGKGASSSRGNQGKSTSSSHPIPTQDDFVDTEHFSTIPLDLDEELFSGTQEDFNLDDDLDD</sequence>
<proteinExistence type="predicted"/>
<comment type="caution">
    <text evidence="2">The sequence shown here is derived from an EMBL/GenBank/DDBJ whole genome shotgun (WGS) entry which is preliminary data.</text>
</comment>
<evidence type="ECO:0000313" key="3">
    <source>
        <dbReference type="Proteomes" id="UP001291623"/>
    </source>
</evidence>
<dbReference type="Proteomes" id="UP001291623">
    <property type="component" value="Unassembled WGS sequence"/>
</dbReference>
<feature type="region of interest" description="Disordered" evidence="1">
    <location>
        <begin position="1"/>
        <end position="73"/>
    </location>
</feature>
<gene>
    <name evidence="2" type="ORF">RND71_028810</name>
</gene>
<name>A0AAE1RLP9_9SOLA</name>
<keyword evidence="3" id="KW-1185">Reference proteome</keyword>
<organism evidence="2 3">
    <name type="scientific">Anisodus tanguticus</name>
    <dbReference type="NCBI Taxonomy" id="243964"/>
    <lineage>
        <taxon>Eukaryota</taxon>
        <taxon>Viridiplantae</taxon>
        <taxon>Streptophyta</taxon>
        <taxon>Embryophyta</taxon>
        <taxon>Tracheophyta</taxon>
        <taxon>Spermatophyta</taxon>
        <taxon>Magnoliopsida</taxon>
        <taxon>eudicotyledons</taxon>
        <taxon>Gunneridae</taxon>
        <taxon>Pentapetalae</taxon>
        <taxon>asterids</taxon>
        <taxon>lamiids</taxon>
        <taxon>Solanales</taxon>
        <taxon>Solanaceae</taxon>
        <taxon>Solanoideae</taxon>
        <taxon>Hyoscyameae</taxon>
        <taxon>Anisodus</taxon>
    </lineage>
</organism>